<dbReference type="InterPro" id="IPR001611">
    <property type="entry name" value="Leu-rich_rpt"/>
</dbReference>
<feature type="domain" description="Trichome birefringence-like C-terminal" evidence="4">
    <location>
        <begin position="1512"/>
        <end position="1775"/>
    </location>
</feature>
<evidence type="ECO:0000256" key="3">
    <source>
        <dbReference type="SAM" id="SignalP"/>
    </source>
</evidence>
<protein>
    <submittedName>
        <fullName evidence="5">(rape) hypothetical protein</fullName>
    </submittedName>
</protein>
<dbReference type="InterPro" id="IPR032675">
    <property type="entry name" value="LRR_dom_sf"/>
</dbReference>
<sequence length="1779" mass="196949">MSFNLLLFPYFILFLILSDFAYSQTLPKQEVGALRAVATALKKSNWKFNVNPCDLTSSDGGWRNPNAGKGFEDAVTCNCSSTVCHVTSIVLKAQDLQGSLPKELAGLPFLQEIDLSRNYLNGSIPPEWGTLPLVNISLLGNRISGPIPKEIGNITTLTSLVLEFNQISGKLPPELGNLQKIERILLSSNYLTGDIPSTFSKLTTLTDFRISDNQFIGVIPDFIENWTELGKLVIQASGLVGTIPSTIGPLGKLTDLRISDLNGPGSPFPPLQNMTSLKTLILRNSNLTGELPAYLGSITTLKLLDLSFNKLSGPIPETYSALSNVDNIYFTSNMLTGEVPSWMVDKGDKIDLTYNNFSKDPRTAECQKNSVNMFSSTSPLVANNYSNVSCLSNYICPKTFYGLHINCGGNELTINGTKYDADTSDRPIFYNSRNGWVSSNTGNFLDDDRSPKEIVLGCLSSLTCIDKPTTSSHSLHNIAANLTMSLNRLIFPFFILVSLILSGFASSQTLPKEEVDALRAVATALKKSNWNFNVDPCDLTSSEGGWRNLNATSKQFADTVTCNCSSTVCHVTSIVLKAQSLQGSLPKEFAGLPFLQEIDLSRNYLNGSIPPEWGTLPLVNISLLANRIRGPIPKEIGNITTLKTLVLESNQISGNLPPELGNLQNIDKILLGTNYLTGDIPSTFSKLTTLIDFRISDNQFTGTIPDFIKNWTKLFKLAIQASGLVGPIPSTIGTLVKLTDLRISDLNGPGSPFPPIQNMTSLKTLILRNSNLTGELPAYLGSITTLKLLDLSFNKLSGPIPATYSNLWNVDNIYFTSNMLNGEVPRWAVDKGNNIDLTYNNFSKDRTTKECSLRNANMFSSTTTSPLAANNYSNVACLSYYICPKTFYGLHINCGGDELTVNGTMYDSDTWEKPFHDGSRTGWVSSNTGNFLDDERDLKHNIAANLTMSLNRLIFPYFILVSLFLSCFASSQTLPKEEVDALRAVATALKKSNWNFNVDPCDLTSSDGGWRKPNADKLFEDKVTCSCTSTVCHVTKIVLKAQSLQGSLPKEFAGLPFLQEIDLSRNYLNGSVPPEWGTLPLINLTLLANRITGPIPKEIGNITTLQNLILESNQISGNLPPELGNLKNIQRILLGTNYLTGDIPSTFSKLTKLTEFRISDNQFTGTIPDFIQNWTELTKLTIQASGLVGPIPSGIGTLVKLTDLRISDLNGPSSPFPPLQNMTSMQTLIIRNSNLTGELPDYLVSITTLKLLDLSFNKLSGPIPATYKDLWNVDNVYFTSNMLSGEVPKWMVENADKIDLTYNNFSRDATTSQCHTREANLFSSTRPLVANNYSNVYCLSPYICPKSKSLNLYNYIYHIAKHLIYFLFMLSALYGLHINCGGDELTVNGNKYEADRLDSTFYDSRTGWFSSNTGHFLDDERSPKVPTIWTNTSELKIAEPSLYTDARLSAISLTYYAFCLGDGSYTVNLHFAEIMFSDNETYSSLGRRFFDIYVQVILWCKQADLFGERKRKFNGVEFLEKNKGKKIMFVGDSLSLNQWQSLTCMLHSSVPNSPYNLTTQGTISTFTFQEYGVELKLDRNVYLVDIVREKIGRVLKLDSINDGHNWSEMDTLIFNTWHWWSRRGPSQPWDYIQLGTNVTKDMDRVAAFEIALGTWGKWVDTVVNTQKTKVFFQGISPSHYKGALWGEPTAKSCAGQTEPLLGTTYPGGLPTEVGVLKRALGKISKPVTLLDITMLSLLRKDGHPSSYGLGGHTANDCSHWCLSGVPDTWNEILYNYMVY</sequence>
<evidence type="ECO:0000256" key="1">
    <source>
        <dbReference type="ARBA" id="ARBA00004479"/>
    </source>
</evidence>
<dbReference type="SUPFAM" id="SSF52058">
    <property type="entry name" value="L domain-like"/>
    <property type="match status" value="3"/>
</dbReference>
<accession>A0A816VW82</accession>
<dbReference type="FunFam" id="3.80.10.10:FF:001334">
    <property type="entry name" value="Probable LRR receptor-like serine/threonine-protein kinase At1g53420"/>
    <property type="match status" value="1"/>
</dbReference>
<organism evidence="5">
    <name type="scientific">Brassica napus</name>
    <name type="common">Rape</name>
    <dbReference type="NCBI Taxonomy" id="3708"/>
    <lineage>
        <taxon>Eukaryota</taxon>
        <taxon>Viridiplantae</taxon>
        <taxon>Streptophyta</taxon>
        <taxon>Embryophyta</taxon>
        <taxon>Tracheophyta</taxon>
        <taxon>Spermatophyta</taxon>
        <taxon>Magnoliopsida</taxon>
        <taxon>eudicotyledons</taxon>
        <taxon>Gunneridae</taxon>
        <taxon>Pentapetalae</taxon>
        <taxon>rosids</taxon>
        <taxon>malvids</taxon>
        <taxon>Brassicales</taxon>
        <taxon>Brassicaceae</taxon>
        <taxon>Brassiceae</taxon>
        <taxon>Brassica</taxon>
    </lineage>
</organism>
<keyword evidence="3" id="KW-0732">Signal</keyword>
<name>A0A816VW82_BRANA</name>
<comment type="similarity">
    <text evidence="2">Belongs to the PC-esterase family. TBL subfamily.</text>
</comment>
<dbReference type="InterPro" id="IPR051824">
    <property type="entry name" value="LRR_Rcpt-Like_S/T_Kinase"/>
</dbReference>
<dbReference type="Gene3D" id="3.80.10.10">
    <property type="entry name" value="Ribonuclease Inhibitor"/>
    <property type="match status" value="6"/>
</dbReference>
<dbReference type="GO" id="GO:0016020">
    <property type="term" value="C:membrane"/>
    <property type="evidence" value="ECO:0007669"/>
    <property type="project" value="UniProtKB-SubCell"/>
</dbReference>
<dbReference type="PANTHER" id="PTHR48006:SF69">
    <property type="entry name" value="PROTEIN KINASE DOMAIN-CONTAINING PROTEIN"/>
    <property type="match status" value="1"/>
</dbReference>
<dbReference type="FunFam" id="3.80.10.10:FF:001022">
    <property type="entry name" value="Probable LRR receptor-like serine/threonine-protein kinase At1g53420"/>
    <property type="match status" value="3"/>
</dbReference>
<feature type="chain" id="PRO_5032380799" evidence="3">
    <location>
        <begin position="24"/>
        <end position="1779"/>
    </location>
</feature>
<evidence type="ECO:0000313" key="5">
    <source>
        <dbReference type="EMBL" id="CAF2127624.1"/>
    </source>
</evidence>
<reference evidence="5" key="1">
    <citation type="submission" date="2021-01" db="EMBL/GenBank/DDBJ databases">
        <authorList>
            <consortium name="Genoscope - CEA"/>
            <person name="William W."/>
        </authorList>
    </citation>
    <scope>NUCLEOTIDE SEQUENCE</scope>
</reference>
<dbReference type="GO" id="GO:0005524">
    <property type="term" value="F:ATP binding"/>
    <property type="evidence" value="ECO:0007669"/>
    <property type="project" value="UniProtKB-KW"/>
</dbReference>
<dbReference type="EMBL" id="HG994357">
    <property type="protein sequence ID" value="CAF2127624.1"/>
    <property type="molecule type" value="Genomic_DNA"/>
</dbReference>
<gene>
    <name evidence="5" type="ORF">DARMORV10_A03P39000.1</name>
</gene>
<evidence type="ECO:0000259" key="4">
    <source>
        <dbReference type="Pfam" id="PF13839"/>
    </source>
</evidence>
<dbReference type="Proteomes" id="UP001295469">
    <property type="component" value="Chromosome A03"/>
</dbReference>
<dbReference type="Gene3D" id="2.60.120.430">
    <property type="entry name" value="Galactose-binding lectin"/>
    <property type="match status" value="1"/>
</dbReference>
<comment type="subcellular location">
    <subcellularLocation>
        <location evidence="1">Membrane</location>
        <topology evidence="1">Single-pass type I membrane protein</topology>
    </subcellularLocation>
</comment>
<dbReference type="PANTHER" id="PTHR48006">
    <property type="entry name" value="LEUCINE-RICH REPEAT-CONTAINING PROTEIN DDB_G0281931-RELATED"/>
    <property type="match status" value="1"/>
</dbReference>
<dbReference type="InterPro" id="IPR026057">
    <property type="entry name" value="TBL_C"/>
</dbReference>
<dbReference type="GO" id="GO:0004674">
    <property type="term" value="F:protein serine/threonine kinase activity"/>
    <property type="evidence" value="ECO:0007669"/>
    <property type="project" value="UniProtKB-KW"/>
</dbReference>
<dbReference type="Pfam" id="PF00560">
    <property type="entry name" value="LRR_1"/>
    <property type="match status" value="10"/>
</dbReference>
<dbReference type="Pfam" id="PF13839">
    <property type="entry name" value="PC-Esterase"/>
    <property type="match status" value="1"/>
</dbReference>
<evidence type="ECO:0000256" key="2">
    <source>
        <dbReference type="ARBA" id="ARBA00007727"/>
    </source>
</evidence>
<proteinExistence type="inferred from homology"/>
<feature type="signal peptide" evidence="3">
    <location>
        <begin position="1"/>
        <end position="23"/>
    </location>
</feature>